<dbReference type="PANTHER" id="PTHR31066">
    <property type="entry name" value="OS05G0427100 PROTEIN-RELATED"/>
    <property type="match status" value="1"/>
</dbReference>
<organism evidence="4 5">
    <name type="scientific">Oryza sativa subsp. japonica</name>
    <name type="common">Rice</name>
    <dbReference type="NCBI Taxonomy" id="39947"/>
    <lineage>
        <taxon>Eukaryota</taxon>
        <taxon>Viridiplantae</taxon>
        <taxon>Streptophyta</taxon>
        <taxon>Embryophyta</taxon>
        <taxon>Tracheophyta</taxon>
        <taxon>Spermatophyta</taxon>
        <taxon>Magnoliopsida</taxon>
        <taxon>Liliopsida</taxon>
        <taxon>Poales</taxon>
        <taxon>Poaceae</taxon>
        <taxon>BOP clade</taxon>
        <taxon>Oryzoideae</taxon>
        <taxon>Oryzeae</taxon>
        <taxon>Oryzinae</taxon>
        <taxon>Oryza</taxon>
        <taxon>Oryza sativa</taxon>
    </lineage>
</organism>
<gene>
    <name evidence="4" type="ORF">OJ1004_A11.21</name>
    <name evidence="3" type="ORF">P0539D10.40</name>
</gene>
<dbReference type="PANTHER" id="PTHR31066:SF91">
    <property type="entry name" value="OS05G0427100 PROTEIN"/>
    <property type="match status" value="1"/>
</dbReference>
<reference evidence="5" key="4">
    <citation type="journal article" date="2008" name="Nucleic Acids Res.">
        <title>The rice annotation project database (RAP-DB): 2008 update.</title>
        <authorList>
            <consortium name="The rice annotation project (RAP)"/>
        </authorList>
    </citation>
    <scope>GENOME REANNOTATION</scope>
    <source>
        <strain evidence="5">cv. Nipponbare</strain>
    </source>
</reference>
<dbReference type="SUPFAM" id="SSF54277">
    <property type="entry name" value="CAD &amp; PB1 domains"/>
    <property type="match status" value="1"/>
</dbReference>
<proteinExistence type="predicted"/>
<dbReference type="EMBL" id="AP005287">
    <property type="protein sequence ID" value="BAD17319.1"/>
    <property type="molecule type" value="Genomic_DNA"/>
</dbReference>
<dbReference type="InterPro" id="IPR053198">
    <property type="entry name" value="Gynoecium_Dev_Regulator"/>
</dbReference>
<name>Q6Z311_ORYSJ</name>
<dbReference type="AlphaFoldDB" id="Q6Z311"/>
<feature type="region of interest" description="Disordered" evidence="1">
    <location>
        <begin position="1"/>
        <end position="63"/>
    </location>
</feature>
<dbReference type="CDD" id="cd06410">
    <property type="entry name" value="PB1_UP2"/>
    <property type="match status" value="1"/>
</dbReference>
<accession>Q6Z311</accession>
<evidence type="ECO:0000313" key="5">
    <source>
        <dbReference type="Proteomes" id="UP000000763"/>
    </source>
</evidence>
<evidence type="ECO:0000256" key="1">
    <source>
        <dbReference type="SAM" id="MobiDB-lite"/>
    </source>
</evidence>
<reference evidence="4" key="2">
    <citation type="submission" date="2002-05" db="EMBL/GenBank/DDBJ databases">
        <title>Oryza sativa nipponbare(GA3) genomic DNA, chromosome 2, BAC clone:OJ1004_A11.</title>
        <authorList>
            <person name="Sasaki T."/>
            <person name="Matsumoto T."/>
            <person name="Katayose Y."/>
        </authorList>
    </citation>
    <scope>NUCLEOTIDE SEQUENCE</scope>
</reference>
<sequence length="283" mass="30502">MLTGGDATDCPMGGREVGASVRAGGDRWTGQLAGGRRPVGEAGVQRPTTGDEAAATTTREQEGLNAGRRLLRARQQRLPACARMKESNASVLRCLYRRHASCTATAAHVRHPTSICSGGGRGACVDGGSRIKILCSFGGRIMPCPSDDALKYIDSETRILAVPRSIPFSPRADLKKKVEEMFRTEVAVVAEDLDVLVSVTWDEDLTHMLDEYDCSKEKRSPSASPRFRVYIFSSHGSACTTTAAPVPSPRRRRTWGAIATTSSLLRSPSCVVEKDTSSAWFLG</sequence>
<dbReference type="InterPro" id="IPR000270">
    <property type="entry name" value="PB1_dom"/>
</dbReference>
<evidence type="ECO:0000313" key="4">
    <source>
        <dbReference type="EMBL" id="BAD17319.1"/>
    </source>
</evidence>
<dbReference type="Proteomes" id="UP000000763">
    <property type="component" value="Chromosome 2"/>
</dbReference>
<dbReference type="SMART" id="SM00666">
    <property type="entry name" value="PB1"/>
    <property type="match status" value="1"/>
</dbReference>
<reference evidence="5" key="3">
    <citation type="journal article" date="2005" name="Nature">
        <title>The map-based sequence of the rice genome.</title>
        <authorList>
            <consortium name="International rice genome sequencing project (IRGSP)"/>
            <person name="Matsumoto T."/>
            <person name="Wu J."/>
            <person name="Kanamori H."/>
            <person name="Katayose Y."/>
            <person name="Fujisawa M."/>
            <person name="Namiki N."/>
            <person name="Mizuno H."/>
            <person name="Yamamoto K."/>
            <person name="Antonio B.A."/>
            <person name="Baba T."/>
            <person name="Sakata K."/>
            <person name="Nagamura Y."/>
            <person name="Aoki H."/>
            <person name="Arikawa K."/>
            <person name="Arita K."/>
            <person name="Bito T."/>
            <person name="Chiden Y."/>
            <person name="Fujitsuka N."/>
            <person name="Fukunaka R."/>
            <person name="Hamada M."/>
            <person name="Harada C."/>
            <person name="Hayashi A."/>
            <person name="Hijishita S."/>
            <person name="Honda M."/>
            <person name="Hosokawa S."/>
            <person name="Ichikawa Y."/>
            <person name="Idonuma A."/>
            <person name="Iijima M."/>
            <person name="Ikeda M."/>
            <person name="Ikeno M."/>
            <person name="Ito K."/>
            <person name="Ito S."/>
            <person name="Ito T."/>
            <person name="Ito Y."/>
            <person name="Ito Y."/>
            <person name="Iwabuchi A."/>
            <person name="Kamiya K."/>
            <person name="Karasawa W."/>
            <person name="Kurita K."/>
            <person name="Katagiri S."/>
            <person name="Kikuta A."/>
            <person name="Kobayashi H."/>
            <person name="Kobayashi N."/>
            <person name="Machita K."/>
            <person name="Maehara T."/>
            <person name="Masukawa M."/>
            <person name="Mizubayashi T."/>
            <person name="Mukai Y."/>
            <person name="Nagasaki H."/>
            <person name="Nagata Y."/>
            <person name="Naito S."/>
            <person name="Nakashima M."/>
            <person name="Nakama Y."/>
            <person name="Nakamichi Y."/>
            <person name="Nakamura M."/>
            <person name="Meguro A."/>
            <person name="Negishi M."/>
            <person name="Ohta I."/>
            <person name="Ohta T."/>
            <person name="Okamoto M."/>
            <person name="Ono N."/>
            <person name="Saji S."/>
            <person name="Sakaguchi M."/>
            <person name="Sakai K."/>
            <person name="Shibata M."/>
            <person name="Shimokawa T."/>
            <person name="Song J."/>
            <person name="Takazaki Y."/>
            <person name="Terasawa K."/>
            <person name="Tsugane M."/>
            <person name="Tsuji K."/>
            <person name="Ueda S."/>
            <person name="Waki K."/>
            <person name="Yamagata H."/>
            <person name="Yamamoto M."/>
            <person name="Yamamoto S."/>
            <person name="Yamane H."/>
            <person name="Yoshiki S."/>
            <person name="Yoshihara R."/>
            <person name="Yukawa K."/>
            <person name="Zhong H."/>
            <person name="Yano M."/>
            <person name="Yuan Q."/>
            <person name="Ouyang S."/>
            <person name="Liu J."/>
            <person name="Jones K.M."/>
            <person name="Gansberger K."/>
            <person name="Moffat K."/>
            <person name="Hill J."/>
            <person name="Bera J."/>
            <person name="Fadrosh D."/>
            <person name="Jin S."/>
            <person name="Johri S."/>
            <person name="Kim M."/>
            <person name="Overton L."/>
            <person name="Reardon M."/>
            <person name="Tsitrin T."/>
            <person name="Vuong H."/>
            <person name="Weaver B."/>
            <person name="Ciecko A."/>
            <person name="Tallon L."/>
            <person name="Jackson J."/>
            <person name="Pai G."/>
            <person name="Aken S.V."/>
            <person name="Utterback T."/>
            <person name="Reidmuller S."/>
            <person name="Feldblyum T."/>
            <person name="Hsiao J."/>
            <person name="Zismann V."/>
            <person name="Iobst S."/>
            <person name="de Vazeille A.R."/>
            <person name="Buell C.R."/>
            <person name="Ying K."/>
            <person name="Li Y."/>
            <person name="Lu T."/>
            <person name="Huang Y."/>
            <person name="Zhao Q."/>
            <person name="Feng Q."/>
            <person name="Zhang L."/>
            <person name="Zhu J."/>
            <person name="Weng Q."/>
            <person name="Mu J."/>
            <person name="Lu Y."/>
            <person name="Fan D."/>
            <person name="Liu Y."/>
            <person name="Guan J."/>
            <person name="Zhang Y."/>
            <person name="Yu S."/>
            <person name="Liu X."/>
            <person name="Zhang Y."/>
            <person name="Hong G."/>
            <person name="Han B."/>
            <person name="Choisne N."/>
            <person name="Demange N."/>
            <person name="Orjeda G."/>
            <person name="Samain S."/>
            <person name="Cattolico L."/>
            <person name="Pelletier E."/>
            <person name="Couloux A."/>
            <person name="Segurens B."/>
            <person name="Wincker P."/>
            <person name="D'Hont A."/>
            <person name="Scarpelli C."/>
            <person name="Weissenbach J."/>
            <person name="Salanoubat M."/>
            <person name="Quetier F."/>
            <person name="Yu Y."/>
            <person name="Kim H.R."/>
            <person name="Rambo T."/>
            <person name="Currie J."/>
            <person name="Collura K."/>
            <person name="Luo M."/>
            <person name="Yang T."/>
            <person name="Ammiraju J.S.S."/>
            <person name="Engler F."/>
            <person name="Soderlund C."/>
            <person name="Wing R.A."/>
            <person name="Palmer L.E."/>
            <person name="de la Bastide M."/>
            <person name="Spiegel L."/>
            <person name="Nascimento L."/>
            <person name="Zutavern T."/>
            <person name="O'Shaughnessy A."/>
            <person name="Dike S."/>
            <person name="Dedhia N."/>
            <person name="Preston R."/>
            <person name="Balija V."/>
            <person name="McCombie W.R."/>
            <person name="Chow T."/>
            <person name="Chen H."/>
            <person name="Chung M."/>
            <person name="Chen C."/>
            <person name="Shaw J."/>
            <person name="Wu H."/>
            <person name="Hsiao K."/>
            <person name="Chao Y."/>
            <person name="Chu M."/>
            <person name="Cheng C."/>
            <person name="Hour A."/>
            <person name="Lee P."/>
            <person name="Lin S."/>
            <person name="Lin Y."/>
            <person name="Liou J."/>
            <person name="Liu S."/>
            <person name="Hsing Y."/>
            <person name="Raghuvanshi S."/>
            <person name="Mohanty A."/>
            <person name="Bharti A.K."/>
            <person name="Gaur A."/>
            <person name="Gupta V."/>
            <person name="Kumar D."/>
            <person name="Ravi V."/>
            <person name="Vij S."/>
            <person name="Kapur A."/>
            <person name="Khurana P."/>
            <person name="Khurana P."/>
            <person name="Khurana J.P."/>
            <person name="Tyagi A.K."/>
            <person name="Gaikwad K."/>
            <person name="Singh A."/>
            <person name="Dalal V."/>
            <person name="Srivastava S."/>
            <person name="Dixit A."/>
            <person name="Pal A.K."/>
            <person name="Ghazi I.A."/>
            <person name="Yadav M."/>
            <person name="Pandit A."/>
            <person name="Bhargava A."/>
            <person name="Sureshbabu K."/>
            <person name="Batra K."/>
            <person name="Sharma T.R."/>
            <person name="Mohapatra T."/>
            <person name="Singh N.K."/>
            <person name="Messing J."/>
            <person name="Nelson A.B."/>
            <person name="Fuks G."/>
            <person name="Kavchok S."/>
            <person name="Keizer G."/>
            <person name="Linton E."/>
            <person name="Llaca V."/>
            <person name="Song R."/>
            <person name="Tanyolac B."/>
            <person name="Young S."/>
            <person name="Ho-Il K."/>
            <person name="Hahn J.H."/>
            <person name="Sangsakoo G."/>
            <person name="Vanavichit A."/>
            <person name="de Mattos Luiz.A.T."/>
            <person name="Zimmer P.D."/>
            <person name="Malone G."/>
            <person name="Dellagostin O."/>
            <person name="de Oliveira A.C."/>
            <person name="Bevan M."/>
            <person name="Bancroft I."/>
            <person name="Minx P."/>
            <person name="Cordum H."/>
            <person name="Wilson R."/>
            <person name="Cheng Z."/>
            <person name="Jin W."/>
            <person name="Jiang J."/>
            <person name="Leong S.A."/>
            <person name="Iwama H."/>
            <person name="Gojobori T."/>
            <person name="Itoh T."/>
            <person name="Niimura Y."/>
            <person name="Fujii Y."/>
            <person name="Habara T."/>
            <person name="Sakai H."/>
            <person name="Sato Y."/>
            <person name="Wilson G."/>
            <person name="Kumar K."/>
            <person name="McCouch S."/>
            <person name="Juretic N."/>
            <person name="Hoen D."/>
            <person name="Wright S."/>
            <person name="Bruskiewich R."/>
            <person name="Bureau T."/>
            <person name="Miyao A."/>
            <person name="Hirochika H."/>
            <person name="Nishikawa T."/>
            <person name="Kadowaki K."/>
            <person name="Sugiura M."/>
            <person name="Burr B."/>
            <person name="Sasaki T."/>
        </authorList>
    </citation>
    <scope>NUCLEOTIDE SEQUENCE [LARGE SCALE GENOMIC DNA]</scope>
    <source>
        <strain evidence="5">cv. Nipponbare</strain>
    </source>
</reference>
<evidence type="ECO:0000259" key="2">
    <source>
        <dbReference type="SMART" id="SM00666"/>
    </source>
</evidence>
<feature type="domain" description="PB1" evidence="2">
    <location>
        <begin position="145"/>
        <end position="232"/>
    </location>
</feature>
<dbReference type="Pfam" id="PF00564">
    <property type="entry name" value="PB1"/>
    <property type="match status" value="1"/>
</dbReference>
<evidence type="ECO:0000313" key="3">
    <source>
        <dbReference type="EMBL" id="BAD17131.1"/>
    </source>
</evidence>
<dbReference type="Gene3D" id="3.10.20.90">
    <property type="entry name" value="Phosphatidylinositol 3-kinase Catalytic Subunit, Chain A, domain 1"/>
    <property type="match status" value="1"/>
</dbReference>
<dbReference type="EMBL" id="AP004817">
    <property type="protein sequence ID" value="BAD17131.1"/>
    <property type="molecule type" value="Genomic_DNA"/>
</dbReference>
<protein>
    <recommendedName>
        <fullName evidence="2">PB1 domain-containing protein</fullName>
    </recommendedName>
</protein>
<reference evidence="3" key="1">
    <citation type="submission" date="2002-03" db="EMBL/GenBank/DDBJ databases">
        <title>Oryza sativa nipponbare(GA3) genomic DNA, chromosome 2, PAC clone:P0539D10.</title>
        <authorList>
            <person name="Sasaki T."/>
            <person name="Matsumoto T."/>
            <person name="Yamamoto K."/>
        </authorList>
    </citation>
    <scope>NUCLEOTIDE SEQUENCE</scope>
</reference>